<keyword evidence="4" id="KW-0012">Acyltransferase</keyword>
<evidence type="ECO:0000256" key="1">
    <source>
        <dbReference type="ARBA" id="ARBA00004496"/>
    </source>
</evidence>
<keyword evidence="2" id="KW-0963">Cytoplasm</keyword>
<dbReference type="InterPro" id="IPR051321">
    <property type="entry name" value="PHA/PHB_synthase"/>
</dbReference>
<feature type="domain" description="AB hydrolase-1" evidence="5">
    <location>
        <begin position="292"/>
        <end position="533"/>
    </location>
</feature>
<keyword evidence="8" id="KW-1185">Reference proteome</keyword>
<sequence length="612" mass="68905">MFSQSLSELPIFEGYDPDALLKTMQGILDKSQKIMAHLIEQQTERVEQGEIPTIDHDPLNISQASQELIMHFMMNPVSLMEANLSLWREQLKVIENVWRRSLGLEIEPYIDAAKGDRRFKHEAWNTVPSFDFVKQSYLLSATWLHNTIKAIGIKDSDSQHAKKIDFYTRQLIDALAPTNFVATNPEVLFLTLQTGGQNLLNGLNNFLEDLERGKGRLSVKMTDLDAFTPGKNIAVTAGKVVFQNDLMQLIQYTPSTEKVYKRPLLIVPPWINKFYILDLRENNSFVKWAVDQGQTVFVISWVNPDATLANKNFEDYMLEGPLAALAAIEKATGEKEVNAIGYCLGGTLLTSTLAYMASKQDKRIVSATLFTTLLDFKDPGELSVFIDEEQIEALEAKMDEKGYLEGSHMATTFTMLRANDLIWSFHINNYLMGREASAFDLLYWNSDSTRMPAKMHSFYLRNMYLNNALKTPNKVTLAGEPIDLGKVNIPMCFVSAQEDHIAPWESTYAGTQLVSGDVKFILGGSGHIAGIINPPYKPKYFYYTNDKTKTIDSPNVWLKGATKHEGSWWPHWALWIDQYGDGKVDARVIGTGALPIIEDAPGSYVKVRALAG</sequence>
<dbReference type="GO" id="GO:0016746">
    <property type="term" value="F:acyltransferase activity"/>
    <property type="evidence" value="ECO:0007669"/>
    <property type="project" value="UniProtKB-KW"/>
</dbReference>
<organism evidence="7 8">
    <name type="scientific">Beggiatoa alba B18LD</name>
    <dbReference type="NCBI Taxonomy" id="395493"/>
    <lineage>
        <taxon>Bacteria</taxon>
        <taxon>Pseudomonadati</taxon>
        <taxon>Pseudomonadota</taxon>
        <taxon>Gammaproteobacteria</taxon>
        <taxon>Thiotrichales</taxon>
        <taxon>Thiotrichaceae</taxon>
        <taxon>Beggiatoa</taxon>
    </lineage>
</organism>
<dbReference type="STRING" id="395493.BegalDRAFT_0447"/>
<dbReference type="InterPro" id="IPR029058">
    <property type="entry name" value="AB_hydrolase_fold"/>
</dbReference>
<evidence type="ECO:0000256" key="2">
    <source>
        <dbReference type="ARBA" id="ARBA00022490"/>
    </source>
</evidence>
<comment type="subcellular location">
    <subcellularLocation>
        <location evidence="1">Cytoplasm</location>
    </subcellularLocation>
</comment>
<proteinExistence type="predicted"/>
<evidence type="ECO:0000259" key="6">
    <source>
        <dbReference type="Pfam" id="PF07167"/>
    </source>
</evidence>
<evidence type="ECO:0000313" key="8">
    <source>
        <dbReference type="Proteomes" id="UP000005744"/>
    </source>
</evidence>
<feature type="domain" description="Poly-beta-hydroxybutyrate polymerase N-terminal" evidence="6">
    <location>
        <begin position="116"/>
        <end position="289"/>
    </location>
</feature>
<dbReference type="GO" id="GO:0005737">
    <property type="term" value="C:cytoplasm"/>
    <property type="evidence" value="ECO:0007669"/>
    <property type="project" value="UniProtKB-SubCell"/>
</dbReference>
<dbReference type="Proteomes" id="UP000005744">
    <property type="component" value="Unassembled WGS sequence"/>
</dbReference>
<evidence type="ECO:0000256" key="3">
    <source>
        <dbReference type="ARBA" id="ARBA00022679"/>
    </source>
</evidence>
<dbReference type="PANTHER" id="PTHR36837:SF5">
    <property type="entry name" value="POLY-3-HYDROXYBUTYRATE SYNTHASE"/>
    <property type="match status" value="1"/>
</dbReference>
<keyword evidence="3" id="KW-0808">Transferase</keyword>
<dbReference type="GO" id="GO:0042619">
    <property type="term" value="P:poly-hydroxybutyrate biosynthetic process"/>
    <property type="evidence" value="ECO:0007669"/>
    <property type="project" value="InterPro"/>
</dbReference>
<dbReference type="Pfam" id="PF00561">
    <property type="entry name" value="Abhydrolase_1"/>
    <property type="match status" value="1"/>
</dbReference>
<evidence type="ECO:0000256" key="4">
    <source>
        <dbReference type="ARBA" id="ARBA00023315"/>
    </source>
</evidence>
<dbReference type="eggNOG" id="COG3243">
    <property type="taxonomic scope" value="Bacteria"/>
</dbReference>
<accession>I3CCM3</accession>
<name>I3CCM3_9GAMM</name>
<dbReference type="SUPFAM" id="SSF53474">
    <property type="entry name" value="alpha/beta-Hydrolases"/>
    <property type="match status" value="1"/>
</dbReference>
<protein>
    <submittedName>
        <fullName evidence="7">Poly(R)-hydroxyalkanoic acid synthase, class I</fullName>
    </submittedName>
</protein>
<dbReference type="InterPro" id="IPR010941">
    <property type="entry name" value="PhaC_N"/>
</dbReference>
<dbReference type="HOGENOM" id="CLU_017387_1_0_6"/>
<dbReference type="NCBIfam" id="TIGR01838">
    <property type="entry name" value="PHA_synth_I"/>
    <property type="match status" value="1"/>
</dbReference>
<evidence type="ECO:0000313" key="7">
    <source>
        <dbReference type="EMBL" id="EIJ41366.1"/>
    </source>
</evidence>
<reference evidence="7 8" key="1">
    <citation type="submission" date="2011-11" db="EMBL/GenBank/DDBJ databases">
        <title>Improved High-Quality Draft sequence of Beggiatoa alba B18lD.</title>
        <authorList>
            <consortium name="US DOE Joint Genome Institute"/>
            <person name="Lucas S."/>
            <person name="Han J."/>
            <person name="Lapidus A."/>
            <person name="Cheng J.-F."/>
            <person name="Goodwin L."/>
            <person name="Pitluck S."/>
            <person name="Peters L."/>
            <person name="Mikhailova N."/>
            <person name="Held B."/>
            <person name="Detter J.C."/>
            <person name="Han C."/>
            <person name="Tapia R."/>
            <person name="Land M."/>
            <person name="Hauser L."/>
            <person name="Kyrpides N."/>
            <person name="Ivanova N."/>
            <person name="Pagani I."/>
            <person name="Samuel K."/>
            <person name="Teske A."/>
            <person name="Mueller J."/>
            <person name="Woyke T."/>
        </authorList>
    </citation>
    <scope>NUCLEOTIDE SEQUENCE [LARGE SCALE GENOMIC DNA]</scope>
    <source>
        <strain evidence="7 8">B18LD</strain>
    </source>
</reference>
<dbReference type="EMBL" id="JH600070">
    <property type="protein sequence ID" value="EIJ41366.1"/>
    <property type="molecule type" value="Genomic_DNA"/>
</dbReference>
<dbReference type="Pfam" id="PF07167">
    <property type="entry name" value="PhaC_N"/>
    <property type="match status" value="1"/>
</dbReference>
<dbReference type="Gene3D" id="3.40.50.1820">
    <property type="entry name" value="alpha/beta hydrolase"/>
    <property type="match status" value="1"/>
</dbReference>
<dbReference type="RefSeq" id="WP_002683233.1">
    <property type="nucleotide sequence ID" value="NZ_JH600070.1"/>
</dbReference>
<dbReference type="InterPro" id="IPR010963">
    <property type="entry name" value="PHA_synth_I"/>
</dbReference>
<evidence type="ECO:0000259" key="5">
    <source>
        <dbReference type="Pfam" id="PF00561"/>
    </source>
</evidence>
<gene>
    <name evidence="7" type="ORF">BegalDRAFT_0447</name>
</gene>
<dbReference type="InterPro" id="IPR000073">
    <property type="entry name" value="AB_hydrolase_1"/>
</dbReference>
<dbReference type="AlphaFoldDB" id="I3CCM3"/>
<dbReference type="PANTHER" id="PTHR36837">
    <property type="entry name" value="POLY(3-HYDROXYALKANOATE) POLYMERASE SUBUNIT PHAC"/>
    <property type="match status" value="1"/>
</dbReference>